<organism evidence="1 2">
    <name type="scientific">Trifolium pratense</name>
    <name type="common">Red clover</name>
    <dbReference type="NCBI Taxonomy" id="57577"/>
    <lineage>
        <taxon>Eukaryota</taxon>
        <taxon>Viridiplantae</taxon>
        <taxon>Streptophyta</taxon>
        <taxon>Embryophyta</taxon>
        <taxon>Tracheophyta</taxon>
        <taxon>Spermatophyta</taxon>
        <taxon>Magnoliopsida</taxon>
        <taxon>eudicotyledons</taxon>
        <taxon>Gunneridae</taxon>
        <taxon>Pentapetalae</taxon>
        <taxon>rosids</taxon>
        <taxon>fabids</taxon>
        <taxon>Fabales</taxon>
        <taxon>Fabaceae</taxon>
        <taxon>Papilionoideae</taxon>
        <taxon>50 kb inversion clade</taxon>
        <taxon>NPAAA clade</taxon>
        <taxon>Hologalegina</taxon>
        <taxon>IRL clade</taxon>
        <taxon>Trifolieae</taxon>
        <taxon>Trifolium</taxon>
    </lineage>
</organism>
<evidence type="ECO:0000313" key="2">
    <source>
        <dbReference type="Proteomes" id="UP001177021"/>
    </source>
</evidence>
<proteinExistence type="predicted"/>
<dbReference type="EMBL" id="CASHSV030000206">
    <property type="protein sequence ID" value="CAJ2652591.1"/>
    <property type="molecule type" value="Genomic_DNA"/>
</dbReference>
<reference evidence="1" key="1">
    <citation type="submission" date="2023-10" db="EMBL/GenBank/DDBJ databases">
        <authorList>
            <person name="Rodriguez Cubillos JULIANA M."/>
            <person name="De Vega J."/>
        </authorList>
    </citation>
    <scope>NUCLEOTIDE SEQUENCE</scope>
</reference>
<sequence>MLQVKNESEITTSLKTRLEIHMARNELLQRENQELKEEVARLKSQIISLKAHNIERKSILWKKIQKSIDDNNSDSHHQLKPALQAIMYEKSSENETFHTNHDFKDSSISPRKERSTILLPPTPPPKPVSILFPPSHENCEKGIKMQPTTAPPPPPSPSKSSLGLKSVRRVPEVIELYRSLTRKDANMESKTHHNGIPAVAFTRNMIEEIEKRSTYLSAIKSEVQSQKEFISFLIKQVESASYADISEVETFIKWLDGELSTLVDERSVLKHFPQWPEQKVDALREASCNHRDLKNLETEVSSYEDNPKESISMALKRIQALQDRLETSVSSKERIRESISKKYRNFHIPWEWMMDTGLIGQMKLSSLRLAKGFMKRITKEMESLEALQEDNNNLLLQGVKFAFRVHQFAGGFDPDTTQSFQELKKVGCAVPSNNNLIINSPKFVKICQKNVS</sequence>
<protein>
    <submittedName>
        <fullName evidence="1">Uncharacterized protein</fullName>
    </submittedName>
</protein>
<evidence type="ECO:0000313" key="1">
    <source>
        <dbReference type="EMBL" id="CAJ2652591.1"/>
    </source>
</evidence>
<dbReference type="Proteomes" id="UP001177021">
    <property type="component" value="Unassembled WGS sequence"/>
</dbReference>
<accession>A0ACB0K8L3</accession>
<name>A0ACB0K8L3_TRIPR</name>
<keyword evidence="2" id="KW-1185">Reference proteome</keyword>
<comment type="caution">
    <text evidence="1">The sequence shown here is derived from an EMBL/GenBank/DDBJ whole genome shotgun (WGS) entry which is preliminary data.</text>
</comment>
<gene>
    <name evidence="1" type="ORF">MILVUS5_LOCUS20051</name>
</gene>